<evidence type="ECO:0000256" key="5">
    <source>
        <dbReference type="SAM" id="MobiDB-lite"/>
    </source>
</evidence>
<feature type="transmembrane region" description="Helical" evidence="6">
    <location>
        <begin position="225"/>
        <end position="244"/>
    </location>
</feature>
<feature type="transmembrane region" description="Helical" evidence="6">
    <location>
        <begin position="52"/>
        <end position="72"/>
    </location>
</feature>
<accession>A0ABQ2SX68</accession>
<keyword evidence="2 6" id="KW-0812">Transmembrane</keyword>
<sequence length="420" mass="42661">MTAPTHTTTPQDRPGEAARRALNVIFLINGALFATWAVNIPGIRDHLHLNEAQIGAALLAVGLGSLCSMTLTGTWTARHGSHRVTWVAATLCMLALLPPFLAPSLPLLVAALAVLGAANGSMDVAMNAQGVTVEQRLARPIMSRLHAYFSLGGVIGAALGTLLVGRVPMTTHALLVTVVTVTAALLAGRALLPDQAAPAPTSPAPTTPAPSRAASVASRAAPRRAPISVAAALLGLLCFLGMLSEGANYDWAALYFRDILNVPGGQAGLGYAAFVTTMTLGRWFGDRLRTRLGDEPTVRGGALITALGLALALTTRNPILAALGFALSGLGLSNVVPVMYGAVGHALGGRGIAQVASIGYGGFLLGPPAIGFIAAQVGLSAALSLALAGAALITLLGGRAFALIRTAAPDRTPDASITST</sequence>
<feature type="transmembrane region" description="Helical" evidence="6">
    <location>
        <begin position="355"/>
        <end position="375"/>
    </location>
</feature>
<feature type="region of interest" description="Disordered" evidence="5">
    <location>
        <begin position="197"/>
        <end position="216"/>
    </location>
</feature>
<protein>
    <submittedName>
        <fullName evidence="7">MFS transporter</fullName>
    </submittedName>
</protein>
<dbReference type="Proteomes" id="UP000620633">
    <property type="component" value="Unassembled WGS sequence"/>
</dbReference>
<dbReference type="Pfam" id="PF07690">
    <property type="entry name" value="MFS_1"/>
    <property type="match status" value="1"/>
</dbReference>
<dbReference type="CDD" id="cd17393">
    <property type="entry name" value="MFS_MosC_like"/>
    <property type="match status" value="1"/>
</dbReference>
<comment type="caution">
    <text evidence="7">The sequence shown here is derived from an EMBL/GenBank/DDBJ whole genome shotgun (WGS) entry which is preliminary data.</text>
</comment>
<dbReference type="RefSeq" id="WP_189104341.1">
    <property type="nucleotide sequence ID" value="NZ_BMQO01000035.1"/>
</dbReference>
<dbReference type="Gene3D" id="1.20.1250.20">
    <property type="entry name" value="MFS general substrate transporter like domains"/>
    <property type="match status" value="1"/>
</dbReference>
<feature type="transmembrane region" description="Helical" evidence="6">
    <location>
        <begin position="381"/>
        <end position="402"/>
    </location>
</feature>
<evidence type="ECO:0000256" key="2">
    <source>
        <dbReference type="ARBA" id="ARBA00022692"/>
    </source>
</evidence>
<proteinExistence type="predicted"/>
<evidence type="ECO:0000256" key="1">
    <source>
        <dbReference type="ARBA" id="ARBA00004141"/>
    </source>
</evidence>
<feature type="transmembrane region" description="Helical" evidence="6">
    <location>
        <begin position="147"/>
        <end position="167"/>
    </location>
</feature>
<feature type="transmembrane region" description="Helical" evidence="6">
    <location>
        <begin position="264"/>
        <end position="284"/>
    </location>
</feature>
<evidence type="ECO:0000256" key="6">
    <source>
        <dbReference type="SAM" id="Phobius"/>
    </source>
</evidence>
<dbReference type="PANTHER" id="PTHR23514:SF13">
    <property type="entry name" value="INNER MEMBRANE PROTEIN YBJJ"/>
    <property type="match status" value="1"/>
</dbReference>
<dbReference type="PANTHER" id="PTHR23514">
    <property type="entry name" value="BYPASS OF STOP CODON PROTEIN 6"/>
    <property type="match status" value="1"/>
</dbReference>
<feature type="transmembrane region" description="Helical" evidence="6">
    <location>
        <begin position="296"/>
        <end position="313"/>
    </location>
</feature>
<dbReference type="EMBL" id="BMQO01000035">
    <property type="protein sequence ID" value="GGS42886.1"/>
    <property type="molecule type" value="Genomic_DNA"/>
</dbReference>
<feature type="transmembrane region" description="Helical" evidence="6">
    <location>
        <begin position="107"/>
        <end position="126"/>
    </location>
</feature>
<comment type="subcellular location">
    <subcellularLocation>
        <location evidence="1">Membrane</location>
        <topology evidence="1">Multi-pass membrane protein</topology>
    </subcellularLocation>
</comment>
<keyword evidence="4 6" id="KW-0472">Membrane</keyword>
<dbReference type="InterPro" id="IPR051788">
    <property type="entry name" value="MFS_Transporter"/>
</dbReference>
<keyword evidence="8" id="KW-1185">Reference proteome</keyword>
<keyword evidence="3 6" id="KW-1133">Transmembrane helix</keyword>
<evidence type="ECO:0000313" key="7">
    <source>
        <dbReference type="EMBL" id="GGS42886.1"/>
    </source>
</evidence>
<gene>
    <name evidence="7" type="ORF">GCM10008961_37580</name>
</gene>
<feature type="transmembrane region" description="Helical" evidence="6">
    <location>
        <begin position="319"/>
        <end position="343"/>
    </location>
</feature>
<dbReference type="InterPro" id="IPR036259">
    <property type="entry name" value="MFS_trans_sf"/>
</dbReference>
<evidence type="ECO:0000256" key="4">
    <source>
        <dbReference type="ARBA" id="ARBA00023136"/>
    </source>
</evidence>
<feature type="transmembrane region" description="Helical" evidence="6">
    <location>
        <begin position="21"/>
        <end position="40"/>
    </location>
</feature>
<evidence type="ECO:0000256" key="3">
    <source>
        <dbReference type="ARBA" id="ARBA00022989"/>
    </source>
</evidence>
<dbReference type="InterPro" id="IPR011701">
    <property type="entry name" value="MFS"/>
</dbReference>
<organism evidence="7 8">
    <name type="scientific">Deinococcus knuensis</name>
    <dbReference type="NCBI Taxonomy" id="1837380"/>
    <lineage>
        <taxon>Bacteria</taxon>
        <taxon>Thermotogati</taxon>
        <taxon>Deinococcota</taxon>
        <taxon>Deinococci</taxon>
        <taxon>Deinococcales</taxon>
        <taxon>Deinococcaceae</taxon>
        <taxon>Deinococcus</taxon>
    </lineage>
</organism>
<dbReference type="SUPFAM" id="SSF103473">
    <property type="entry name" value="MFS general substrate transporter"/>
    <property type="match status" value="1"/>
</dbReference>
<reference evidence="8" key="1">
    <citation type="journal article" date="2019" name="Int. J. Syst. Evol. Microbiol.">
        <title>The Global Catalogue of Microorganisms (GCM) 10K type strain sequencing project: providing services to taxonomists for standard genome sequencing and annotation.</title>
        <authorList>
            <consortium name="The Broad Institute Genomics Platform"/>
            <consortium name="The Broad Institute Genome Sequencing Center for Infectious Disease"/>
            <person name="Wu L."/>
            <person name="Ma J."/>
        </authorList>
    </citation>
    <scope>NUCLEOTIDE SEQUENCE [LARGE SCALE GENOMIC DNA]</scope>
    <source>
        <strain evidence="8">JCM 31406</strain>
    </source>
</reference>
<name>A0ABQ2SX68_9DEIO</name>
<evidence type="ECO:0000313" key="8">
    <source>
        <dbReference type="Proteomes" id="UP000620633"/>
    </source>
</evidence>
<feature type="transmembrane region" description="Helical" evidence="6">
    <location>
        <begin position="173"/>
        <end position="192"/>
    </location>
</feature>